<keyword evidence="1" id="KW-0812">Transmembrane</keyword>
<sequence length="105" mass="11614">MFYLFIKAIASGLNPECAAVSQAEELEETHLFLEMNLVFTPKVNSDQVIEASLGYFINPLVSVLLGFLVLQEWLRRGQQIAVGLAAIGVGYFVWQFGPSHGLPWG</sequence>
<keyword evidence="1" id="KW-0472">Membrane</keyword>
<protein>
    <submittedName>
        <fullName evidence="2">Transporter</fullName>
    </submittedName>
</protein>
<name>A0A1Z3HNN7_9CYAN</name>
<dbReference type="SUPFAM" id="SSF103481">
    <property type="entry name" value="Multidrug resistance efflux transporter EmrE"/>
    <property type="match status" value="1"/>
</dbReference>
<gene>
    <name evidence="2" type="ORF">XM38_028650</name>
</gene>
<evidence type="ECO:0000313" key="2">
    <source>
        <dbReference type="EMBL" id="ASC71911.1"/>
    </source>
</evidence>
<keyword evidence="3" id="KW-1185">Reference proteome</keyword>
<dbReference type="Proteomes" id="UP000191901">
    <property type="component" value="Chromosome"/>
</dbReference>
<feature type="transmembrane region" description="Helical" evidence="1">
    <location>
        <begin position="47"/>
        <end position="68"/>
    </location>
</feature>
<reference evidence="2 3" key="1">
    <citation type="journal article" date="2016" name="Biochim. Biophys. Acta">
        <title>Characterization of red-shifted phycobilisomes isolated from the chlorophyll f-containing cyanobacterium Halomicronema hongdechloris.</title>
        <authorList>
            <person name="Li Y."/>
            <person name="Lin Y."/>
            <person name="Garvey C.J."/>
            <person name="Birch D."/>
            <person name="Corkery R.W."/>
            <person name="Loughlin P.C."/>
            <person name="Scheer H."/>
            <person name="Willows R.D."/>
            <person name="Chen M."/>
        </authorList>
    </citation>
    <scope>NUCLEOTIDE SEQUENCE [LARGE SCALE GENOMIC DNA]</scope>
    <source>
        <strain evidence="2 3">C2206</strain>
    </source>
</reference>
<evidence type="ECO:0000256" key="1">
    <source>
        <dbReference type="SAM" id="Phobius"/>
    </source>
</evidence>
<organism evidence="2 3">
    <name type="scientific">Halomicronema hongdechloris C2206</name>
    <dbReference type="NCBI Taxonomy" id="1641165"/>
    <lineage>
        <taxon>Bacteria</taxon>
        <taxon>Bacillati</taxon>
        <taxon>Cyanobacteriota</taxon>
        <taxon>Cyanophyceae</taxon>
        <taxon>Nodosilineales</taxon>
        <taxon>Nodosilineaceae</taxon>
        <taxon>Halomicronema</taxon>
    </lineage>
</organism>
<keyword evidence="1" id="KW-1133">Transmembrane helix</keyword>
<dbReference type="InterPro" id="IPR037185">
    <property type="entry name" value="EmrE-like"/>
</dbReference>
<evidence type="ECO:0000313" key="3">
    <source>
        <dbReference type="Proteomes" id="UP000191901"/>
    </source>
</evidence>
<feature type="transmembrane region" description="Helical" evidence="1">
    <location>
        <begin position="80"/>
        <end position="97"/>
    </location>
</feature>
<dbReference type="AlphaFoldDB" id="A0A1Z3HNN7"/>
<proteinExistence type="predicted"/>
<dbReference type="KEGG" id="hhg:XM38_028650"/>
<accession>A0A1Z3HNN7</accession>
<dbReference type="EMBL" id="CP021983">
    <property type="protein sequence ID" value="ASC71911.1"/>
    <property type="molecule type" value="Genomic_DNA"/>
</dbReference>